<sequence>MPILMSEALNKERRKSVNNVRLFFRAFLIIFFCTTFIALFSFGGGKAIETYFPKDNYFPEGTFVGSVPMSGLTIEEAEEKLEGEIEKWVNSTNYKFVYFDELVEVPATHVQFFVSESLQMLDAGSTMLYNSIPEAVITEAVESFSYEIPNDEVRVEAVQELVKSHAATLSTTSLYIDLNEYVAQQHETDQVAHTVISNIESTLLLEQWANNLNGIVIDARETFSLLQQMQGKGAVVVEGESLNVLATALYEAFLQTNFLIRERHIGKNLPPYAKLGFDAIVKPDFADLIVENINYYPYTLFLAYEAGQLTVTLEGIAFPYLFSAVTKNEREIESRNIVRFSNEKRSGYRQVINNGENGYFVEVYRQQRSIENSQLINEQRLFEDFYPPVHSIELWSLQDRPTENPPLGNEGTIGDEENASSITDGNGENGGSEVVDNGEAETSQLGQGPGDSEDDISDDDDQMFEEPTKGY</sequence>
<reference evidence="3 4" key="1">
    <citation type="submission" date="2016-10" db="EMBL/GenBank/DDBJ databases">
        <title>Draft genome sequences of four alkaliphilic bacteria belonging to the Anaerobacillus genus.</title>
        <authorList>
            <person name="Bassil N.M."/>
            <person name="Lloyd J.R."/>
        </authorList>
    </citation>
    <scope>NUCLEOTIDE SEQUENCE [LARGE SCALE GENOMIC DNA]</scope>
    <source>
        <strain evidence="3 4">DSM 15340</strain>
    </source>
</reference>
<keyword evidence="4" id="KW-1185">Reference proteome</keyword>
<evidence type="ECO:0000313" key="3">
    <source>
        <dbReference type="EMBL" id="OIJ10281.1"/>
    </source>
</evidence>
<keyword evidence="2" id="KW-0812">Transmembrane</keyword>
<dbReference type="OrthoDB" id="2691125at2"/>
<dbReference type="Proteomes" id="UP000180098">
    <property type="component" value="Unassembled WGS sequence"/>
</dbReference>
<dbReference type="EMBL" id="MLQQ01000040">
    <property type="protein sequence ID" value="OIJ10281.1"/>
    <property type="molecule type" value="Genomic_DNA"/>
</dbReference>
<evidence type="ECO:0008006" key="5">
    <source>
        <dbReference type="Google" id="ProtNLM"/>
    </source>
</evidence>
<comment type="caution">
    <text evidence="3">The sequence shown here is derived from an EMBL/GenBank/DDBJ whole genome shotgun (WGS) entry which is preliminary data.</text>
</comment>
<name>A0A1S2LD10_9BACI</name>
<feature type="compositionally biased region" description="Acidic residues" evidence="1">
    <location>
        <begin position="451"/>
        <end position="464"/>
    </location>
</feature>
<protein>
    <recommendedName>
        <fullName evidence="5">G5 domain-containing protein</fullName>
    </recommendedName>
</protein>
<evidence type="ECO:0000313" key="4">
    <source>
        <dbReference type="Proteomes" id="UP000180098"/>
    </source>
</evidence>
<evidence type="ECO:0000256" key="2">
    <source>
        <dbReference type="SAM" id="Phobius"/>
    </source>
</evidence>
<keyword evidence="2" id="KW-0472">Membrane</keyword>
<dbReference type="AlphaFoldDB" id="A0A1S2LD10"/>
<evidence type="ECO:0000256" key="1">
    <source>
        <dbReference type="SAM" id="MobiDB-lite"/>
    </source>
</evidence>
<organism evidence="3 4">
    <name type="scientific">Anaerobacillus arseniciselenatis</name>
    <dbReference type="NCBI Taxonomy" id="85682"/>
    <lineage>
        <taxon>Bacteria</taxon>
        <taxon>Bacillati</taxon>
        <taxon>Bacillota</taxon>
        <taxon>Bacilli</taxon>
        <taxon>Bacillales</taxon>
        <taxon>Bacillaceae</taxon>
        <taxon>Anaerobacillus</taxon>
    </lineage>
</organism>
<feature type="transmembrane region" description="Helical" evidence="2">
    <location>
        <begin position="22"/>
        <end position="43"/>
    </location>
</feature>
<accession>A0A1S2LD10</accession>
<feature type="region of interest" description="Disordered" evidence="1">
    <location>
        <begin position="397"/>
        <end position="471"/>
    </location>
</feature>
<keyword evidence="2" id="KW-1133">Transmembrane helix</keyword>
<gene>
    <name evidence="3" type="ORF">BKP35_14380</name>
</gene>
<proteinExistence type="predicted"/>